<protein>
    <submittedName>
        <fullName evidence="2">Protein CBG27835</fullName>
    </submittedName>
</protein>
<dbReference type="InParanoid" id="B6IKB7"/>
<dbReference type="KEGG" id="cbr:CBG_27835"/>
<reference evidence="2 3" key="1">
    <citation type="journal article" date="2003" name="PLoS Biol.">
        <title>The genome sequence of Caenorhabditis briggsae: a platform for comparative genomics.</title>
        <authorList>
            <person name="Stein L.D."/>
            <person name="Bao Z."/>
            <person name="Blasiar D."/>
            <person name="Blumenthal T."/>
            <person name="Brent M.R."/>
            <person name="Chen N."/>
            <person name="Chinwalla A."/>
            <person name="Clarke L."/>
            <person name="Clee C."/>
            <person name="Coghlan A."/>
            <person name="Coulson A."/>
            <person name="D'Eustachio P."/>
            <person name="Fitch D.H."/>
            <person name="Fulton L.A."/>
            <person name="Fulton R.E."/>
            <person name="Griffiths-Jones S."/>
            <person name="Harris T.W."/>
            <person name="Hillier L.W."/>
            <person name="Kamath R."/>
            <person name="Kuwabara P.E."/>
            <person name="Mardis E.R."/>
            <person name="Marra M.A."/>
            <person name="Miner T.L."/>
            <person name="Minx P."/>
            <person name="Mullikin J.C."/>
            <person name="Plumb R.W."/>
            <person name="Rogers J."/>
            <person name="Schein J.E."/>
            <person name="Sohrmann M."/>
            <person name="Spieth J."/>
            <person name="Stajich J.E."/>
            <person name="Wei C."/>
            <person name="Willey D."/>
            <person name="Wilson R.K."/>
            <person name="Durbin R."/>
            <person name="Waterston R.H."/>
        </authorList>
    </citation>
    <scope>NUCLEOTIDE SEQUENCE [LARGE SCALE GENOMIC DNA]</scope>
    <source>
        <strain evidence="2 3">AF16</strain>
    </source>
</reference>
<dbReference type="AlphaFoldDB" id="B6IKB7"/>
<gene>
    <name evidence="2" type="ORF">CBG27835</name>
    <name evidence="2" type="ORF">CBG_27835</name>
</gene>
<dbReference type="GeneID" id="68919284"/>
<evidence type="ECO:0000313" key="2">
    <source>
        <dbReference type="EMBL" id="CAS00347.1"/>
    </source>
</evidence>
<feature type="region of interest" description="Disordered" evidence="1">
    <location>
        <begin position="1"/>
        <end position="24"/>
    </location>
</feature>
<keyword evidence="3" id="KW-1185">Reference proteome</keyword>
<accession>B6IKB7</accession>
<dbReference type="Proteomes" id="UP000008549">
    <property type="component" value="Unassembled WGS sequence"/>
</dbReference>
<dbReference type="RefSeq" id="XP_045099906.1">
    <property type="nucleotide sequence ID" value="XM_045240032.1"/>
</dbReference>
<organism evidence="2 3">
    <name type="scientific">Caenorhabditis briggsae</name>
    <dbReference type="NCBI Taxonomy" id="6238"/>
    <lineage>
        <taxon>Eukaryota</taxon>
        <taxon>Metazoa</taxon>
        <taxon>Ecdysozoa</taxon>
        <taxon>Nematoda</taxon>
        <taxon>Chromadorea</taxon>
        <taxon>Rhabditida</taxon>
        <taxon>Rhabditina</taxon>
        <taxon>Rhabditomorpha</taxon>
        <taxon>Rhabditoidea</taxon>
        <taxon>Rhabditidae</taxon>
        <taxon>Peloderinae</taxon>
        <taxon>Caenorhabditis</taxon>
    </lineage>
</organism>
<sequence>MDEMLERSSLRMAMKQGPSDQKKSLMDLEGIVKHYAGEEFRPRQEIGIQGRKTEVLQTTSSSVWPGFG</sequence>
<dbReference type="HOGENOM" id="CLU_2796263_0_0_1"/>
<evidence type="ECO:0000313" key="3">
    <source>
        <dbReference type="Proteomes" id="UP000008549"/>
    </source>
</evidence>
<proteinExistence type="predicted"/>
<name>B6IKB7_CAEBR</name>
<dbReference type="CTD" id="68919284"/>
<evidence type="ECO:0000256" key="1">
    <source>
        <dbReference type="SAM" id="MobiDB-lite"/>
    </source>
</evidence>
<reference evidence="2 3" key="2">
    <citation type="journal article" date="2011" name="PLoS Genet.">
        <title>Caenorhabditis briggsae recombinant inbred line genotypes reveal inter-strain incompatibility and the evolution of recombination.</title>
        <authorList>
            <person name="Ross J.A."/>
            <person name="Koboldt D.C."/>
            <person name="Staisch J.E."/>
            <person name="Chamberlin H.M."/>
            <person name="Gupta B.P."/>
            <person name="Miller R.D."/>
            <person name="Baird S.E."/>
            <person name="Haag E.S."/>
        </authorList>
    </citation>
    <scope>NUCLEOTIDE SEQUENCE [LARGE SCALE GENOMIC DNA]</scope>
    <source>
        <strain evidence="2 3">AF16</strain>
    </source>
</reference>
<dbReference type="EMBL" id="HE601001">
    <property type="protein sequence ID" value="CAS00347.1"/>
    <property type="molecule type" value="Genomic_DNA"/>
</dbReference>